<dbReference type="OrthoDB" id="10403691at2759"/>
<comment type="caution">
    <text evidence="2">The sequence shown here is derived from an EMBL/GenBank/DDBJ whole genome shotgun (WGS) entry which is preliminary data.</text>
</comment>
<feature type="compositionally biased region" description="Polar residues" evidence="1">
    <location>
        <begin position="201"/>
        <end position="221"/>
    </location>
</feature>
<accession>A0A0B2X609</accession>
<sequence>MPLLVEVVFEVAVGVVFETLFEAVAEVVVDVVREAPVEVVVDVVREAPVEVVVDVVREAPVEFVVEVVVGRRLAETVNATFDTVVSLEQVDDGVSEVLLEEVPGGGKVIEVLVRVGKSSCLFPHRATTSLARFAWPNSESELVLTESHEAWIFSCTAMIPCRQSGEQVLPRAKSSMEQPRMGLLHATTHLNSSDDEGIDSKSASVKRNRPDTSTANRSTNNKELARCNSLVAIALSAAQA</sequence>
<organism evidence="2 3">
    <name type="scientific">Metarhizium album (strain ARSEF 1941)</name>
    <dbReference type="NCBI Taxonomy" id="1081103"/>
    <lineage>
        <taxon>Eukaryota</taxon>
        <taxon>Fungi</taxon>
        <taxon>Dikarya</taxon>
        <taxon>Ascomycota</taxon>
        <taxon>Pezizomycotina</taxon>
        <taxon>Sordariomycetes</taxon>
        <taxon>Hypocreomycetidae</taxon>
        <taxon>Hypocreales</taxon>
        <taxon>Clavicipitaceae</taxon>
        <taxon>Metarhizium</taxon>
    </lineage>
</organism>
<name>A0A0B2X609_METAS</name>
<gene>
    <name evidence="2" type="ORF">MAM_00199</name>
</gene>
<keyword evidence="3" id="KW-1185">Reference proteome</keyword>
<reference evidence="2 3" key="1">
    <citation type="journal article" date="2014" name="Proc. Natl. Acad. Sci. U.S.A.">
        <title>Trajectory and genomic determinants of fungal-pathogen speciation and host adaptation.</title>
        <authorList>
            <person name="Hu X."/>
            <person name="Xiao G."/>
            <person name="Zheng P."/>
            <person name="Shang Y."/>
            <person name="Su Y."/>
            <person name="Zhang X."/>
            <person name="Liu X."/>
            <person name="Zhan S."/>
            <person name="St Leger R.J."/>
            <person name="Wang C."/>
        </authorList>
    </citation>
    <scope>NUCLEOTIDE SEQUENCE [LARGE SCALE GENOMIC DNA]</scope>
    <source>
        <strain evidence="2 3">ARSEF 1941</strain>
    </source>
</reference>
<dbReference type="EMBL" id="AZHE01000001">
    <property type="protein sequence ID" value="KHO01198.1"/>
    <property type="molecule type" value="Genomic_DNA"/>
</dbReference>
<dbReference type="GeneID" id="63734654"/>
<dbReference type="RefSeq" id="XP_040682263.1">
    <property type="nucleotide sequence ID" value="XM_040818998.1"/>
</dbReference>
<dbReference type="Proteomes" id="UP000030816">
    <property type="component" value="Unassembled WGS sequence"/>
</dbReference>
<feature type="region of interest" description="Disordered" evidence="1">
    <location>
        <begin position="187"/>
        <end position="221"/>
    </location>
</feature>
<proteinExistence type="predicted"/>
<evidence type="ECO:0000313" key="2">
    <source>
        <dbReference type="EMBL" id="KHO01198.1"/>
    </source>
</evidence>
<dbReference type="AlphaFoldDB" id="A0A0B2X609"/>
<dbReference type="HOGENOM" id="CLU_1156624_0_0_1"/>
<evidence type="ECO:0000313" key="3">
    <source>
        <dbReference type="Proteomes" id="UP000030816"/>
    </source>
</evidence>
<protein>
    <submittedName>
        <fullName evidence="2">Uncharacterized protein</fullName>
    </submittedName>
</protein>
<evidence type="ECO:0000256" key="1">
    <source>
        <dbReference type="SAM" id="MobiDB-lite"/>
    </source>
</evidence>